<dbReference type="EMBL" id="MLYV02000452">
    <property type="protein sequence ID" value="PSR94369.1"/>
    <property type="molecule type" value="Genomic_DNA"/>
</dbReference>
<name>A0A2R6PNG9_9APHY</name>
<proteinExistence type="predicted"/>
<evidence type="ECO:0000313" key="2">
    <source>
        <dbReference type="EMBL" id="PSR94369.1"/>
    </source>
</evidence>
<accession>A0A2R6PNG9</accession>
<feature type="compositionally biased region" description="Polar residues" evidence="1">
    <location>
        <begin position="267"/>
        <end position="281"/>
    </location>
</feature>
<reference evidence="2 3" key="1">
    <citation type="submission" date="2018-02" db="EMBL/GenBank/DDBJ databases">
        <title>Genome sequence of the basidiomycete white-rot fungus Phlebia centrifuga.</title>
        <authorList>
            <person name="Granchi Z."/>
            <person name="Peng M."/>
            <person name="de Vries R.P."/>
            <person name="Hilden K."/>
            <person name="Makela M.R."/>
            <person name="Grigoriev I."/>
            <person name="Riley R."/>
        </authorList>
    </citation>
    <scope>NUCLEOTIDE SEQUENCE [LARGE SCALE GENOMIC DNA]</scope>
    <source>
        <strain evidence="2 3">FBCC195</strain>
    </source>
</reference>
<feature type="region of interest" description="Disordered" evidence="1">
    <location>
        <begin position="181"/>
        <end position="290"/>
    </location>
</feature>
<dbReference type="AlphaFoldDB" id="A0A2R6PNG9"/>
<feature type="compositionally biased region" description="Pro residues" evidence="1">
    <location>
        <begin position="194"/>
        <end position="208"/>
    </location>
</feature>
<keyword evidence="3" id="KW-1185">Reference proteome</keyword>
<protein>
    <submittedName>
        <fullName evidence="2">Uncharacterized protein</fullName>
    </submittedName>
</protein>
<dbReference type="Proteomes" id="UP000186601">
    <property type="component" value="Unassembled WGS sequence"/>
</dbReference>
<sequence length="422" mass="46399">MPSELRKPVKSPTPPHLAKYVLLGAGDDSGIYASRDNLPIDPVPPNCASLPLWVMCTSIGDARSLFKLERFVKLLINQEPAAILRGLQVLKDSNVTKELLFGKGTYYAVLEGLNGTRGIFRTWSDTYPILHTSNVRNFIKTSCLFDAIQYIIQQGGLLQAEIDEEGELERLAQMLMQAGINDVPPTQVPRGRPTTPPSEGPPHAPPSQPRSSRTQKASSRSDPPPSPFRGHASVAHTDAPTTSPPVEDDIFVYTCDLPGPGIPPPSSTRSSRFLQAASSSMPPELPQPSLERDPALQFARDSRHRTRTSTQPRILTHLRDAHGRTTGTVYLSVSQTNNTSVVHSLGRILDTFLDSWGYADRLVEILYISRLGVNTVDEFVTATSRYTTSAEARWYWSVMDIPVGGVCRTRTIPYVEVTGGEE</sequence>
<evidence type="ECO:0000256" key="1">
    <source>
        <dbReference type="SAM" id="MobiDB-lite"/>
    </source>
</evidence>
<gene>
    <name evidence="2" type="ORF">PHLCEN_2v4454</name>
</gene>
<dbReference type="OrthoDB" id="10653205at2759"/>
<evidence type="ECO:0000313" key="3">
    <source>
        <dbReference type="Proteomes" id="UP000186601"/>
    </source>
</evidence>
<organism evidence="2 3">
    <name type="scientific">Hermanssonia centrifuga</name>
    <dbReference type="NCBI Taxonomy" id="98765"/>
    <lineage>
        <taxon>Eukaryota</taxon>
        <taxon>Fungi</taxon>
        <taxon>Dikarya</taxon>
        <taxon>Basidiomycota</taxon>
        <taxon>Agaricomycotina</taxon>
        <taxon>Agaricomycetes</taxon>
        <taxon>Polyporales</taxon>
        <taxon>Meruliaceae</taxon>
        <taxon>Hermanssonia</taxon>
    </lineage>
</organism>
<comment type="caution">
    <text evidence="2">The sequence shown here is derived from an EMBL/GenBank/DDBJ whole genome shotgun (WGS) entry which is preliminary data.</text>
</comment>